<organism evidence="2">
    <name type="scientific">uncultured Eubacteriales bacterium</name>
    <dbReference type="NCBI Taxonomy" id="172733"/>
    <lineage>
        <taxon>Bacteria</taxon>
        <taxon>Bacillati</taxon>
        <taxon>Bacillota</taxon>
        <taxon>Clostridia</taxon>
        <taxon>Eubacteriales</taxon>
        <taxon>environmental samples</taxon>
    </lineage>
</organism>
<dbReference type="AlphaFoldDB" id="A0A212KHN4"/>
<dbReference type="InterPro" id="IPR020988">
    <property type="entry name" value="Pept_U32_collagenase"/>
</dbReference>
<sequence>MGNIGPPITLREEVMLELLAPAGSPEAVTAAVQNGADAIYMGYGNFNARRNAKNFSAEEFAAAISYCHLRGVKVYLTLNTLLTDRELPEGARLAAEVSTMGADAVLVQDLGVLRAIRQTAPDLAVHASTQMTLHNLEGVRIAADLGMTRAVLSRELTRDQIAFICAHSPIEIETFAHGALCMCYSGQCFFSSVIGGRSGNRGLCAQPCRLRYGWSGKADGTPLSLKDMSMAGHLRELDAMGVKCIKLEGRMKRPEYVAVVTGVYSKAIREGREPTAEEIAQLDAAFSRQGFTDGFLTGRKGPEMFGVREDVKEPKELFAAARATYENNRENRQVPVTFYAMLRSGEPAQVGVADGEGRVSTAAGPIPEAARTRAVTAEQVEEQLSKTGGTPFRSEKVRALVEDGLSLPLSVLNALRRQVLDGLTAQRSLPPIRRTGTFQEGARYENRTQPPILTMSVLKAEQASSELLRLAPGLVYVPVEELITNPQLIAAGKGKVAVSLPRVAWDREWPALLENLQKLRDLGVTDTLVGNLSLLTPARNLGFAVRGDYGLEIYNAQALKECKRLGLTSATLSFELKLAQIRDLSKSLDTELIVYGRLPLMITESCLIKNRSGRCACQNSNVLTDRKGAQFPVVKAPGCRNEILNSKKLFLADKAGDYERVGLWGARLMFTTENPRECVQVAERYLGRSGWEPNEFTRGLYYRDVE</sequence>
<dbReference type="EC" id="3.4.-.-" evidence="2"/>
<dbReference type="PANTHER" id="PTHR30217">
    <property type="entry name" value="PEPTIDASE U32 FAMILY"/>
    <property type="match status" value="1"/>
</dbReference>
<name>A0A212KHN4_9FIRM</name>
<reference evidence="2" key="1">
    <citation type="submission" date="2016-04" db="EMBL/GenBank/DDBJ databases">
        <authorList>
            <person name="Evans L.H."/>
            <person name="Alamgir A."/>
            <person name="Owens N."/>
            <person name="Weber N.D."/>
            <person name="Virtaneva K."/>
            <person name="Barbian K."/>
            <person name="Babar A."/>
            <person name="Rosenke K."/>
        </authorList>
    </citation>
    <scope>NUCLEOTIDE SEQUENCE</scope>
    <source>
        <strain evidence="2">86</strain>
    </source>
</reference>
<dbReference type="PANTHER" id="PTHR30217:SF10">
    <property type="entry name" value="23S RRNA 5-HYDROXYCYTIDINE C2501 SYNTHASE"/>
    <property type="match status" value="1"/>
</dbReference>
<dbReference type="InterPro" id="IPR051454">
    <property type="entry name" value="RNA/ubiquinone_mod_enzymes"/>
</dbReference>
<dbReference type="EMBL" id="FLUN01000001">
    <property type="protein sequence ID" value="SBW11234.1"/>
    <property type="molecule type" value="Genomic_DNA"/>
</dbReference>
<evidence type="ECO:0000313" key="2">
    <source>
        <dbReference type="EMBL" id="SBW11234.1"/>
    </source>
</evidence>
<feature type="domain" description="Peptidase U32 collagenase" evidence="1">
    <location>
        <begin position="316"/>
        <end position="427"/>
    </location>
</feature>
<gene>
    <name evidence="2" type="ORF">KL86CLO1_13206</name>
</gene>
<protein>
    <submittedName>
        <fullName evidence="2">Peptidase, U32 family</fullName>
        <ecNumber evidence="2">3.4.-.-</ecNumber>
    </submittedName>
</protein>
<dbReference type="Pfam" id="PF12392">
    <property type="entry name" value="DUF3656"/>
    <property type="match status" value="1"/>
</dbReference>
<accession>A0A212KHN4</accession>
<evidence type="ECO:0000259" key="1">
    <source>
        <dbReference type="Pfam" id="PF12392"/>
    </source>
</evidence>
<proteinExistence type="predicted"/>
<dbReference type="GO" id="GO:0016787">
    <property type="term" value="F:hydrolase activity"/>
    <property type="evidence" value="ECO:0007669"/>
    <property type="project" value="UniProtKB-KW"/>
</dbReference>
<keyword evidence="2" id="KW-0378">Hydrolase</keyword>
<dbReference type="Pfam" id="PF01136">
    <property type="entry name" value="Peptidase_U32"/>
    <property type="match status" value="2"/>
</dbReference>
<dbReference type="InterPro" id="IPR001539">
    <property type="entry name" value="Peptidase_U32"/>
</dbReference>